<accession>A0ABX4UY07</accession>
<dbReference type="Proteomes" id="UP000235659">
    <property type="component" value="Unassembled WGS sequence"/>
</dbReference>
<comment type="caution">
    <text evidence="1">The sequence shown here is derived from an EMBL/GenBank/DDBJ whole genome shotgun (WGS) entry which is preliminary data.</text>
</comment>
<gene>
    <name evidence="1" type="ORF">C0Z16_35585</name>
</gene>
<proteinExistence type="predicted"/>
<dbReference type="EMBL" id="PNXY01000061">
    <property type="protein sequence ID" value="PMS19208.1"/>
    <property type="molecule type" value="Genomic_DNA"/>
</dbReference>
<sequence>MCEIRAARIIYELAPSRALCAAIRRTLSSQVRSLSASDARSCVQKFAATSTLTDGRLPTIDQLAHLHTTAFLCSSAALYM</sequence>
<evidence type="ECO:0000313" key="2">
    <source>
        <dbReference type="Proteomes" id="UP000235659"/>
    </source>
</evidence>
<name>A0ABX4UY07_9BURK</name>
<evidence type="ECO:0000313" key="1">
    <source>
        <dbReference type="EMBL" id="PMS19208.1"/>
    </source>
</evidence>
<keyword evidence="2" id="KW-1185">Reference proteome</keyword>
<organism evidence="1 2">
    <name type="scientific">Paraburkholderia rhynchosiae</name>
    <dbReference type="NCBI Taxonomy" id="487049"/>
    <lineage>
        <taxon>Bacteria</taxon>
        <taxon>Pseudomonadati</taxon>
        <taxon>Pseudomonadota</taxon>
        <taxon>Betaproteobacteria</taxon>
        <taxon>Burkholderiales</taxon>
        <taxon>Burkholderiaceae</taxon>
        <taxon>Paraburkholderia</taxon>
    </lineage>
</organism>
<protein>
    <submittedName>
        <fullName evidence="1">Uncharacterized protein</fullName>
    </submittedName>
</protein>
<reference evidence="1 2" key="1">
    <citation type="submission" date="2018-01" db="EMBL/GenBank/DDBJ databases">
        <title>Whole genome analyses suggest that Burkholderia sensu lato contains two further novel genera in the rhizoxinica-symbiotica group Mycetohabitans gen. nov., and Trinickia gen. nov.: implications for the evolution of diazotrophy and nodulation in the Burkholderiaceae.</title>
        <authorList>
            <person name="Estrada-de los Santos P."/>
            <person name="Palmer M."/>
            <person name="Chavez-Ramirez B."/>
            <person name="Beukes C."/>
            <person name="Steenkamp E.T."/>
            <person name="Hirsch A.M."/>
            <person name="Manyaka P."/>
            <person name="Maluk M."/>
            <person name="Lafos M."/>
            <person name="Crook M."/>
            <person name="Gross E."/>
            <person name="Simon M.F."/>
            <person name="Bueno dos Reis Junior F."/>
            <person name="Poole P.S."/>
            <person name="Venter S.N."/>
            <person name="James E.K."/>
        </authorList>
    </citation>
    <scope>NUCLEOTIDE SEQUENCE [LARGE SCALE GENOMIC DNA]</scope>
    <source>
        <strain evidence="1 2">WSM 3937</strain>
    </source>
</reference>